<dbReference type="RefSeq" id="WP_379809320.1">
    <property type="nucleotide sequence ID" value="NZ_JBHUOL010000022.1"/>
</dbReference>
<sequence>MKIYPLKKYSFVFINERSKAISELQKETLSDEQFVSDWNKQTFIGKINEPNFELKLSKNLYGSFCVFKGSLNEKNGTLEIEINKIFKVILFAIFLFPIFGLITSLFKNGFKNSIELFLPTIFFIIILRFIFIELAFRIISKIGIEKLNRIIAIEKYI</sequence>
<evidence type="ECO:0000256" key="1">
    <source>
        <dbReference type="SAM" id="Phobius"/>
    </source>
</evidence>
<name>A0ABW5ZB74_9FLAO</name>
<evidence type="ECO:0000313" key="2">
    <source>
        <dbReference type="EMBL" id="MFD2910134.1"/>
    </source>
</evidence>
<keyword evidence="1" id="KW-0472">Membrane</keyword>
<keyword evidence="1" id="KW-0812">Transmembrane</keyword>
<feature type="transmembrane region" description="Helical" evidence="1">
    <location>
        <begin position="88"/>
        <end position="110"/>
    </location>
</feature>
<proteinExistence type="predicted"/>
<accession>A0ABW5ZB74</accession>
<keyword evidence="3" id="KW-1185">Reference proteome</keyword>
<dbReference type="EMBL" id="JBHUOL010000022">
    <property type="protein sequence ID" value="MFD2910134.1"/>
    <property type="molecule type" value="Genomic_DNA"/>
</dbReference>
<dbReference type="Proteomes" id="UP001597549">
    <property type="component" value="Unassembled WGS sequence"/>
</dbReference>
<keyword evidence="1" id="KW-1133">Transmembrane helix</keyword>
<reference evidence="3" key="1">
    <citation type="journal article" date="2019" name="Int. J. Syst. Evol. Microbiol.">
        <title>The Global Catalogue of Microorganisms (GCM) 10K type strain sequencing project: providing services to taxonomists for standard genome sequencing and annotation.</title>
        <authorList>
            <consortium name="The Broad Institute Genomics Platform"/>
            <consortium name="The Broad Institute Genome Sequencing Center for Infectious Disease"/>
            <person name="Wu L."/>
            <person name="Ma J."/>
        </authorList>
    </citation>
    <scope>NUCLEOTIDE SEQUENCE [LARGE SCALE GENOMIC DNA]</scope>
    <source>
        <strain evidence="3">KCTC 52644</strain>
    </source>
</reference>
<comment type="caution">
    <text evidence="2">The sequence shown here is derived from an EMBL/GenBank/DDBJ whole genome shotgun (WGS) entry which is preliminary data.</text>
</comment>
<protein>
    <submittedName>
        <fullName evidence="2">Uncharacterized protein</fullName>
    </submittedName>
</protein>
<gene>
    <name evidence="2" type="ORF">ACFSX9_15495</name>
</gene>
<organism evidence="2 3">
    <name type="scientific">Flavobacterium ardleyense</name>
    <dbReference type="NCBI Taxonomy" id="2038737"/>
    <lineage>
        <taxon>Bacteria</taxon>
        <taxon>Pseudomonadati</taxon>
        <taxon>Bacteroidota</taxon>
        <taxon>Flavobacteriia</taxon>
        <taxon>Flavobacteriales</taxon>
        <taxon>Flavobacteriaceae</taxon>
        <taxon>Flavobacterium</taxon>
    </lineage>
</organism>
<feature type="transmembrane region" description="Helical" evidence="1">
    <location>
        <begin position="116"/>
        <end position="139"/>
    </location>
</feature>
<evidence type="ECO:0000313" key="3">
    <source>
        <dbReference type="Proteomes" id="UP001597549"/>
    </source>
</evidence>